<dbReference type="SUPFAM" id="SSF49785">
    <property type="entry name" value="Galactose-binding domain-like"/>
    <property type="match status" value="1"/>
</dbReference>
<dbReference type="EMBL" id="BAAAZI010000007">
    <property type="protein sequence ID" value="GAA4140254.1"/>
    <property type="molecule type" value="Genomic_DNA"/>
</dbReference>
<dbReference type="InterPro" id="IPR000421">
    <property type="entry name" value="FA58C"/>
</dbReference>
<dbReference type="Pfam" id="PF00754">
    <property type="entry name" value="F5_F8_type_C"/>
    <property type="match status" value="1"/>
</dbReference>
<reference evidence="4" key="1">
    <citation type="journal article" date="2019" name="Int. J. Syst. Evol. Microbiol.">
        <title>The Global Catalogue of Microorganisms (GCM) 10K type strain sequencing project: providing services to taxonomists for standard genome sequencing and annotation.</title>
        <authorList>
            <consortium name="The Broad Institute Genomics Platform"/>
            <consortium name="The Broad Institute Genome Sequencing Center for Infectious Disease"/>
            <person name="Wu L."/>
            <person name="Ma J."/>
        </authorList>
    </citation>
    <scope>NUCLEOTIDE SEQUENCE [LARGE SCALE GENOMIC DNA]</scope>
    <source>
        <strain evidence="4">JCM 16704</strain>
    </source>
</reference>
<protein>
    <recommendedName>
        <fullName evidence="2">F5/8 type C domain-containing protein</fullName>
    </recommendedName>
</protein>
<feature type="domain" description="F5/8 type C" evidence="2">
    <location>
        <begin position="382"/>
        <end position="532"/>
    </location>
</feature>
<sequence length="532" mass="59684">MMLNKSVKLIKSTYLLLILIGFLGACSKSTDNPAKPDPKPPVKPEEEITYSSDYKYNLNVIYFVPKDVTPNPDYEERISKILIEGQNFFSKWMKHWGFGDKTYGLLKNKENTRVKIHLIRGPEDAIAYATNKPIEELFYKYFQDNPTAKSSDHYLILTATNKKLDQGEEIGHEVPFYGVGRTCYALDYPGMKQENLGKGGTISEKATVYIGGLLHEMGHGINLPHNGPSASKINDPQFGMTLMGSGNYTYGKSPTYLSFFDAATLNNCQVFSKETKTFYEPVTAKVNTIQAKVENNEIVINGTYAASNTVKHITFKNILATDPQGYQSITFTTVPGAGNTFSVKMPVSEFRTKANMEYSLEIFFHHENGNKTSVFYPFKFVNDQPVVDFGDRTMLSRTGWEVIAYSSQQGGLEASKMLDGNDNTYWHTSWTTPTPHPHYVTIRTGAAAVTAQGLSYLNRHDNSGNGGKIKNFKIEISNDGNSWTKVDDYVGHLNGRQYYSFNGSKTFQYIKLTTSSDYEGKTHATIAELNLY</sequence>
<dbReference type="PROSITE" id="PS51257">
    <property type="entry name" value="PROKAR_LIPOPROTEIN"/>
    <property type="match status" value="1"/>
</dbReference>
<comment type="caution">
    <text evidence="3">The sequence shown here is derived from an EMBL/GenBank/DDBJ whole genome shotgun (WGS) entry which is preliminary data.</text>
</comment>
<feature type="chain" id="PRO_5045510782" description="F5/8 type C domain-containing protein" evidence="1">
    <location>
        <begin position="28"/>
        <end position="532"/>
    </location>
</feature>
<dbReference type="Proteomes" id="UP001500101">
    <property type="component" value="Unassembled WGS sequence"/>
</dbReference>
<accession>A0ABP7YRH8</accession>
<name>A0ABP7YRH8_9SPHI</name>
<keyword evidence="4" id="KW-1185">Reference proteome</keyword>
<dbReference type="InterPro" id="IPR008979">
    <property type="entry name" value="Galactose-bd-like_sf"/>
</dbReference>
<evidence type="ECO:0000313" key="3">
    <source>
        <dbReference type="EMBL" id="GAA4140254.1"/>
    </source>
</evidence>
<dbReference type="RefSeq" id="WP_344674480.1">
    <property type="nucleotide sequence ID" value="NZ_BAAAZI010000007.1"/>
</dbReference>
<gene>
    <name evidence="3" type="ORF">GCM10022216_19170</name>
</gene>
<evidence type="ECO:0000256" key="1">
    <source>
        <dbReference type="SAM" id="SignalP"/>
    </source>
</evidence>
<keyword evidence="1" id="KW-0732">Signal</keyword>
<dbReference type="Gene3D" id="2.60.120.260">
    <property type="entry name" value="Galactose-binding domain-like"/>
    <property type="match status" value="1"/>
</dbReference>
<evidence type="ECO:0000259" key="2">
    <source>
        <dbReference type="PROSITE" id="PS50022"/>
    </source>
</evidence>
<proteinExistence type="predicted"/>
<dbReference type="PROSITE" id="PS50022">
    <property type="entry name" value="FA58C_3"/>
    <property type="match status" value="1"/>
</dbReference>
<evidence type="ECO:0000313" key="4">
    <source>
        <dbReference type="Proteomes" id="UP001500101"/>
    </source>
</evidence>
<feature type="signal peptide" evidence="1">
    <location>
        <begin position="1"/>
        <end position="27"/>
    </location>
</feature>
<organism evidence="3 4">
    <name type="scientific">Sphingobacterium kyonggiense</name>
    <dbReference type="NCBI Taxonomy" id="714075"/>
    <lineage>
        <taxon>Bacteria</taxon>
        <taxon>Pseudomonadati</taxon>
        <taxon>Bacteroidota</taxon>
        <taxon>Sphingobacteriia</taxon>
        <taxon>Sphingobacteriales</taxon>
        <taxon>Sphingobacteriaceae</taxon>
        <taxon>Sphingobacterium</taxon>
    </lineage>
</organism>